<dbReference type="InterPro" id="IPR032675">
    <property type="entry name" value="LRR_dom_sf"/>
</dbReference>
<protein>
    <submittedName>
        <fullName evidence="1">Uncharacterized protein</fullName>
    </submittedName>
</protein>
<dbReference type="EMBL" id="CAJNOL010003312">
    <property type="protein sequence ID" value="CAF1557537.1"/>
    <property type="molecule type" value="Genomic_DNA"/>
</dbReference>
<sequence>MSVSLVDQDKASDMNDDHERWLHYSELVRKGHLDKQYIEDGTEMQLKVNEMEDADWPIVLEEVNNKEHPLRKLRLEWDSGIYGNKKPIKPGFIKLTEALGFCKTLVEFTYYSRDSSMDENLIVSLKSLKDNRSIKYLSIMSVHFDLETTRVFSQMLTNNQTLLSLNMSVYAHSQFEKGESWTSPLNSECVVELARSLQTTALEWLKIEEIDDNGFEVLARSLPKTLVHLNLTGNKITGENIPTIRSYLQSNGENLKELILDDNLATQYFQQQESSSLSTVKIVSDRSLNSQVLQSFTADKCEIGDIGFQAILSSLPNSLFQLEFTSKQISEKSLPALLAFVETHPTLKQIKIEFGINKNSSTPVNASDLVAKILKITNKNHCICQIEFS</sequence>
<organism evidence="1 3">
    <name type="scientific">Rotaria sordida</name>
    <dbReference type="NCBI Taxonomy" id="392033"/>
    <lineage>
        <taxon>Eukaryota</taxon>
        <taxon>Metazoa</taxon>
        <taxon>Spiralia</taxon>
        <taxon>Gnathifera</taxon>
        <taxon>Rotifera</taxon>
        <taxon>Eurotatoria</taxon>
        <taxon>Bdelloidea</taxon>
        <taxon>Philodinida</taxon>
        <taxon>Philodinidae</taxon>
        <taxon>Rotaria</taxon>
    </lineage>
</organism>
<evidence type="ECO:0000313" key="3">
    <source>
        <dbReference type="Proteomes" id="UP000663854"/>
    </source>
</evidence>
<dbReference type="Proteomes" id="UP000663854">
    <property type="component" value="Unassembled WGS sequence"/>
</dbReference>
<dbReference type="SUPFAM" id="SSF52047">
    <property type="entry name" value="RNI-like"/>
    <property type="match status" value="1"/>
</dbReference>
<keyword evidence="4" id="KW-1185">Reference proteome</keyword>
<accession>A0A815C2R9</accession>
<proteinExistence type="predicted"/>
<dbReference type="PANTHER" id="PTHR47679:SF2">
    <property type="entry name" value="C-TERMINAL OF ROC (COR) DOMAIN-CONTAINING PROTEIN"/>
    <property type="match status" value="1"/>
</dbReference>
<reference evidence="1" key="1">
    <citation type="submission" date="2021-02" db="EMBL/GenBank/DDBJ databases">
        <authorList>
            <person name="Nowell W R."/>
        </authorList>
    </citation>
    <scope>NUCLEOTIDE SEQUENCE</scope>
</reference>
<dbReference type="PANTHER" id="PTHR47679">
    <property type="entry name" value="PROTEIN TORNADO 1"/>
    <property type="match status" value="1"/>
</dbReference>
<evidence type="ECO:0000313" key="1">
    <source>
        <dbReference type="EMBL" id="CAF1278261.1"/>
    </source>
</evidence>
<name>A0A815C2R9_9BILA</name>
<evidence type="ECO:0000313" key="2">
    <source>
        <dbReference type="EMBL" id="CAF1557537.1"/>
    </source>
</evidence>
<gene>
    <name evidence="2" type="ORF">JXQ802_LOCUS44095</name>
    <name evidence="1" type="ORF">PYM288_LOCUS28743</name>
</gene>
<dbReference type="Proteomes" id="UP000663870">
    <property type="component" value="Unassembled WGS sequence"/>
</dbReference>
<evidence type="ECO:0000313" key="4">
    <source>
        <dbReference type="Proteomes" id="UP000663870"/>
    </source>
</evidence>
<dbReference type="AlphaFoldDB" id="A0A815C2R9"/>
<comment type="caution">
    <text evidence="1">The sequence shown here is derived from an EMBL/GenBank/DDBJ whole genome shotgun (WGS) entry which is preliminary data.</text>
</comment>
<dbReference type="EMBL" id="CAJNOH010002179">
    <property type="protein sequence ID" value="CAF1278261.1"/>
    <property type="molecule type" value="Genomic_DNA"/>
</dbReference>
<dbReference type="Gene3D" id="3.80.10.10">
    <property type="entry name" value="Ribonuclease Inhibitor"/>
    <property type="match status" value="1"/>
</dbReference>